<organism evidence="7 8">
    <name type="scientific">Albimonas donghaensis</name>
    <dbReference type="NCBI Taxonomy" id="356660"/>
    <lineage>
        <taxon>Bacteria</taxon>
        <taxon>Pseudomonadati</taxon>
        <taxon>Pseudomonadota</taxon>
        <taxon>Alphaproteobacteria</taxon>
        <taxon>Rhodobacterales</taxon>
        <taxon>Paracoccaceae</taxon>
        <taxon>Albimonas</taxon>
    </lineage>
</organism>
<dbReference type="InterPro" id="IPR023696">
    <property type="entry name" value="Ureohydrolase_dom_sf"/>
</dbReference>
<dbReference type="InterPro" id="IPR037138">
    <property type="entry name" value="His_deacetylse_dom_sf"/>
</dbReference>
<dbReference type="GO" id="GO:0004407">
    <property type="term" value="F:histone deacetylase activity"/>
    <property type="evidence" value="ECO:0007669"/>
    <property type="project" value="TreeGrafter"/>
</dbReference>
<dbReference type="PANTHER" id="PTHR10625">
    <property type="entry name" value="HISTONE DEACETYLASE HDAC1-RELATED"/>
    <property type="match status" value="1"/>
</dbReference>
<protein>
    <submittedName>
        <fullName evidence="7">Acetoin utilization deacetylase AcuC</fullName>
    </submittedName>
</protein>
<comment type="cofactor">
    <cofactor evidence="1">
        <name>Zn(2+)</name>
        <dbReference type="ChEBI" id="CHEBI:29105"/>
    </cofactor>
</comment>
<dbReference type="Proteomes" id="UP000199118">
    <property type="component" value="Unassembled WGS sequence"/>
</dbReference>
<dbReference type="Pfam" id="PF00850">
    <property type="entry name" value="Hist_deacetyl"/>
    <property type="match status" value="1"/>
</dbReference>
<dbReference type="GO" id="GO:0040029">
    <property type="term" value="P:epigenetic regulation of gene expression"/>
    <property type="evidence" value="ECO:0007669"/>
    <property type="project" value="TreeGrafter"/>
</dbReference>
<keyword evidence="8" id="KW-1185">Reference proteome</keyword>
<evidence type="ECO:0000313" key="7">
    <source>
        <dbReference type="EMBL" id="SDX03208.1"/>
    </source>
</evidence>
<dbReference type="InterPro" id="IPR000286">
    <property type="entry name" value="HDACs"/>
</dbReference>
<keyword evidence="3" id="KW-0479">Metal-binding</keyword>
<evidence type="ECO:0000256" key="1">
    <source>
        <dbReference type="ARBA" id="ARBA00001947"/>
    </source>
</evidence>
<dbReference type="GO" id="GO:0016787">
    <property type="term" value="F:hydrolase activity"/>
    <property type="evidence" value="ECO:0007669"/>
    <property type="project" value="UniProtKB-KW"/>
</dbReference>
<evidence type="ECO:0000256" key="4">
    <source>
        <dbReference type="ARBA" id="ARBA00022801"/>
    </source>
</evidence>
<dbReference type="SUPFAM" id="SSF52768">
    <property type="entry name" value="Arginase/deacetylase"/>
    <property type="match status" value="1"/>
</dbReference>
<keyword evidence="4" id="KW-0378">Hydrolase</keyword>
<evidence type="ECO:0000259" key="6">
    <source>
        <dbReference type="Pfam" id="PF00850"/>
    </source>
</evidence>
<sequence length="343" mass="36621">MLFFHDDRHRLHFPQAELDGGQFVTPYERPSRVEYVLRRLQETGMRAAAPGALDMGPVRAVHAPDYLEFLATCWADWVASGARGEIIATSFPVRRMRQKPPRNIDGKVGYYSLAAETAITAGTWEAAQASCALAQSAQRAVAAGERAAFALCRPPGHHAASDLFGGYCFLNNAAVAAQMFRDDGAGRVAVLDIDFHHGNGTQDIFHRRGDVFFASIHGAPEDAFPYFLGYADETGEGAGEGANLNLPLPPGTPFGPWAEALDAALAAIRDFGAEALVVSLGTDAFKDDPISFFKLESADFAEAGRRIAGAGLPTVFVMEGGYAIEAVGINAVNVLQGFEEAAA</sequence>
<feature type="domain" description="Histone deacetylase" evidence="6">
    <location>
        <begin position="28"/>
        <end position="335"/>
    </location>
</feature>
<gene>
    <name evidence="7" type="ORF">SAMN05444336_10391</name>
</gene>
<name>A0A1H2YEF6_9RHOB</name>
<evidence type="ECO:0000256" key="2">
    <source>
        <dbReference type="ARBA" id="ARBA00005947"/>
    </source>
</evidence>
<dbReference type="EMBL" id="FNMZ01000003">
    <property type="protein sequence ID" value="SDX03208.1"/>
    <property type="molecule type" value="Genomic_DNA"/>
</dbReference>
<evidence type="ECO:0000256" key="5">
    <source>
        <dbReference type="ARBA" id="ARBA00022833"/>
    </source>
</evidence>
<dbReference type="RefSeq" id="WP_092681240.1">
    <property type="nucleotide sequence ID" value="NZ_FNMZ01000003.1"/>
</dbReference>
<comment type="similarity">
    <text evidence="2">Belongs to the histone deacetylase family.</text>
</comment>
<dbReference type="OrthoDB" id="9808367at2"/>
<dbReference type="CDD" id="cd10001">
    <property type="entry name" value="HDAC_classII_APAH"/>
    <property type="match status" value="1"/>
</dbReference>
<dbReference type="PANTHER" id="PTHR10625:SF17">
    <property type="entry name" value="HISTONE DEACETYLASE 8"/>
    <property type="match status" value="1"/>
</dbReference>
<evidence type="ECO:0000256" key="3">
    <source>
        <dbReference type="ARBA" id="ARBA00022723"/>
    </source>
</evidence>
<keyword evidence="5" id="KW-0862">Zinc</keyword>
<accession>A0A1H2YEF6</accession>
<dbReference type="InterPro" id="IPR023801">
    <property type="entry name" value="His_deacetylse_dom"/>
</dbReference>
<dbReference type="AlphaFoldDB" id="A0A1H2YEF6"/>
<reference evidence="7 8" key="1">
    <citation type="submission" date="2016-10" db="EMBL/GenBank/DDBJ databases">
        <authorList>
            <person name="de Groot N.N."/>
        </authorList>
    </citation>
    <scope>NUCLEOTIDE SEQUENCE [LARGE SCALE GENOMIC DNA]</scope>
    <source>
        <strain evidence="7 8">DSM 17890</strain>
    </source>
</reference>
<dbReference type="GO" id="GO:0046872">
    <property type="term" value="F:metal ion binding"/>
    <property type="evidence" value="ECO:0007669"/>
    <property type="project" value="UniProtKB-KW"/>
</dbReference>
<dbReference type="STRING" id="356660.SAMN05444336_10391"/>
<proteinExistence type="inferred from homology"/>
<dbReference type="PRINTS" id="PR01270">
    <property type="entry name" value="HDASUPER"/>
</dbReference>
<evidence type="ECO:0000313" key="8">
    <source>
        <dbReference type="Proteomes" id="UP000199118"/>
    </source>
</evidence>
<dbReference type="Gene3D" id="3.40.800.20">
    <property type="entry name" value="Histone deacetylase domain"/>
    <property type="match status" value="1"/>
</dbReference>